<sequence length="135" mass="14526">MQILVADPIAEEGLEILRHYAQVDIKPKLKPEELKAIIGNYDALIVRSQTQVPAEIIEAGEKLKVIGRAGVGLDNIDVAAATKKGIVVVNAPTANTVSAAEHTIALMLALSRNIPKANSQLKSGRWQRKELVGTE</sequence>
<feature type="non-terminal residue" evidence="2">
    <location>
        <position position="135"/>
    </location>
</feature>
<dbReference type="Gene3D" id="3.40.50.720">
    <property type="entry name" value="NAD(P)-binding Rossmann-like Domain"/>
    <property type="match status" value="2"/>
</dbReference>
<dbReference type="EMBL" id="BARV01000784">
    <property type="protein sequence ID" value="GAI02045.1"/>
    <property type="molecule type" value="Genomic_DNA"/>
</dbReference>
<evidence type="ECO:0000259" key="1">
    <source>
        <dbReference type="Pfam" id="PF00389"/>
    </source>
</evidence>
<dbReference type="FunFam" id="3.40.50.720:FF:000038">
    <property type="entry name" value="D-3-phosphoglycerate dehydrogenase"/>
    <property type="match status" value="1"/>
</dbReference>
<name>X1LI60_9ZZZZ</name>
<dbReference type="GO" id="GO:0051287">
    <property type="term" value="F:NAD binding"/>
    <property type="evidence" value="ECO:0007669"/>
    <property type="project" value="InterPro"/>
</dbReference>
<dbReference type="InterPro" id="IPR006139">
    <property type="entry name" value="D-isomer_2_OHA_DH_cat_dom"/>
</dbReference>
<reference evidence="2" key="1">
    <citation type="journal article" date="2014" name="Front. Microbiol.">
        <title>High frequency of phylogenetically diverse reductive dehalogenase-homologous genes in deep subseafloor sedimentary metagenomes.</title>
        <authorList>
            <person name="Kawai M."/>
            <person name="Futagami T."/>
            <person name="Toyoda A."/>
            <person name="Takaki Y."/>
            <person name="Nishi S."/>
            <person name="Hori S."/>
            <person name="Arai W."/>
            <person name="Tsubouchi T."/>
            <person name="Morono Y."/>
            <person name="Uchiyama I."/>
            <person name="Ito T."/>
            <person name="Fujiyama A."/>
            <person name="Inagaki F."/>
            <person name="Takami H."/>
        </authorList>
    </citation>
    <scope>NUCLEOTIDE SEQUENCE</scope>
    <source>
        <strain evidence="2">Expedition CK06-06</strain>
    </source>
</reference>
<dbReference type="SUPFAM" id="SSF52283">
    <property type="entry name" value="Formate/glycerate dehydrogenase catalytic domain-like"/>
    <property type="match status" value="1"/>
</dbReference>
<organism evidence="2">
    <name type="scientific">marine sediment metagenome</name>
    <dbReference type="NCBI Taxonomy" id="412755"/>
    <lineage>
        <taxon>unclassified sequences</taxon>
        <taxon>metagenomes</taxon>
        <taxon>ecological metagenomes</taxon>
    </lineage>
</organism>
<dbReference type="Pfam" id="PF00389">
    <property type="entry name" value="2-Hacid_dh"/>
    <property type="match status" value="1"/>
</dbReference>
<accession>X1LI60</accession>
<comment type="caution">
    <text evidence="2">The sequence shown here is derived from an EMBL/GenBank/DDBJ whole genome shotgun (WGS) entry which is preliminary data.</text>
</comment>
<protein>
    <recommendedName>
        <fullName evidence="1">D-isomer specific 2-hydroxyacid dehydrogenase catalytic domain-containing protein</fullName>
    </recommendedName>
</protein>
<dbReference type="PANTHER" id="PTHR42938:SF47">
    <property type="entry name" value="HYDROXYPYRUVATE REDUCTASE"/>
    <property type="match status" value="1"/>
</dbReference>
<proteinExistence type="predicted"/>
<gene>
    <name evidence="2" type="ORF">S06H3_02628</name>
</gene>
<dbReference type="PANTHER" id="PTHR42938">
    <property type="entry name" value="FORMATE DEHYDROGENASE 1"/>
    <property type="match status" value="1"/>
</dbReference>
<feature type="domain" description="D-isomer specific 2-hydroxyacid dehydrogenase catalytic" evidence="1">
    <location>
        <begin position="3"/>
        <end position="103"/>
    </location>
</feature>
<dbReference type="AlphaFoldDB" id="X1LI60"/>
<evidence type="ECO:0000313" key="2">
    <source>
        <dbReference type="EMBL" id="GAI02045.1"/>
    </source>
</evidence>
<dbReference type="GO" id="GO:0016616">
    <property type="term" value="F:oxidoreductase activity, acting on the CH-OH group of donors, NAD or NADP as acceptor"/>
    <property type="evidence" value="ECO:0007669"/>
    <property type="project" value="InterPro"/>
</dbReference>